<feature type="binding site" evidence="2">
    <location>
        <position position="365"/>
    </location>
    <ligand>
        <name>Mn(2+)</name>
        <dbReference type="ChEBI" id="CHEBI:29035"/>
        <label>2</label>
    </ligand>
</feature>
<proteinExistence type="predicted"/>
<dbReference type="PANTHER" id="PTHR11014:SF63">
    <property type="entry name" value="METALLOPEPTIDASE, PUTATIVE (AFU_ORTHOLOGUE AFUA_6G09600)-RELATED"/>
    <property type="match status" value="1"/>
</dbReference>
<dbReference type="Gene3D" id="3.30.70.360">
    <property type="match status" value="1"/>
</dbReference>
<keyword evidence="5" id="KW-1185">Reference proteome</keyword>
<feature type="binding site" evidence="2">
    <location>
        <position position="106"/>
    </location>
    <ligand>
        <name>Mn(2+)</name>
        <dbReference type="ChEBI" id="CHEBI:29035"/>
        <label>2</label>
    </ligand>
</feature>
<dbReference type="GO" id="GO:0050118">
    <property type="term" value="F:N-acetyldiaminopimelate deacetylase activity"/>
    <property type="evidence" value="ECO:0007669"/>
    <property type="project" value="UniProtKB-ARBA"/>
</dbReference>
<feature type="binding site" evidence="2">
    <location>
        <position position="104"/>
    </location>
    <ligand>
        <name>Mn(2+)</name>
        <dbReference type="ChEBI" id="CHEBI:29035"/>
        <label>2</label>
    </ligand>
</feature>
<evidence type="ECO:0000256" key="1">
    <source>
        <dbReference type="ARBA" id="ARBA00022801"/>
    </source>
</evidence>
<feature type="binding site" evidence="2">
    <location>
        <position position="165"/>
    </location>
    <ligand>
        <name>Mn(2+)</name>
        <dbReference type="ChEBI" id="CHEBI:29035"/>
        <label>2</label>
    </ligand>
</feature>
<organism evidence="4 5">
    <name type="scientific">Brevibacillus centrosporus</name>
    <dbReference type="NCBI Taxonomy" id="54910"/>
    <lineage>
        <taxon>Bacteria</taxon>
        <taxon>Bacillati</taxon>
        <taxon>Bacillota</taxon>
        <taxon>Bacilli</taxon>
        <taxon>Bacillales</taxon>
        <taxon>Paenibacillaceae</taxon>
        <taxon>Brevibacillus</taxon>
    </lineage>
</organism>
<feature type="domain" description="Peptidase M20 dimerisation" evidence="3">
    <location>
        <begin position="186"/>
        <end position="274"/>
    </location>
</feature>
<evidence type="ECO:0000313" key="5">
    <source>
        <dbReference type="Proteomes" id="UP000198915"/>
    </source>
</evidence>
<dbReference type="RefSeq" id="WP_092268050.1">
    <property type="nucleotide sequence ID" value="NZ_BJOE01000003.1"/>
</dbReference>
<dbReference type="GO" id="GO:0019877">
    <property type="term" value="P:diaminopimelate biosynthetic process"/>
    <property type="evidence" value="ECO:0007669"/>
    <property type="project" value="UniProtKB-ARBA"/>
</dbReference>
<dbReference type="SUPFAM" id="SSF53187">
    <property type="entry name" value="Zn-dependent exopeptidases"/>
    <property type="match status" value="1"/>
</dbReference>
<dbReference type="AlphaFoldDB" id="A0A1I3U1P2"/>
<comment type="cofactor">
    <cofactor evidence="2">
        <name>Mn(2+)</name>
        <dbReference type="ChEBI" id="CHEBI:29035"/>
    </cofactor>
    <text evidence="2">The Mn(2+) ion enhances activity.</text>
</comment>
<reference evidence="5" key="1">
    <citation type="submission" date="2016-10" db="EMBL/GenBank/DDBJ databases">
        <authorList>
            <person name="Varghese N."/>
            <person name="Submissions S."/>
        </authorList>
    </citation>
    <scope>NUCLEOTIDE SEQUENCE [LARGE SCALE GENOMIC DNA]</scope>
    <source>
        <strain evidence="5">OK042</strain>
    </source>
</reference>
<feature type="binding site" evidence="2">
    <location>
        <position position="140"/>
    </location>
    <ligand>
        <name>Mn(2+)</name>
        <dbReference type="ChEBI" id="CHEBI:29035"/>
        <label>2</label>
    </ligand>
</feature>
<gene>
    <name evidence="4" type="ORF">SAMN05518846_105152</name>
</gene>
<dbReference type="Pfam" id="PF01546">
    <property type="entry name" value="Peptidase_M20"/>
    <property type="match status" value="1"/>
</dbReference>
<dbReference type="Proteomes" id="UP000198915">
    <property type="component" value="Unassembled WGS sequence"/>
</dbReference>
<dbReference type="SUPFAM" id="SSF55031">
    <property type="entry name" value="Bacterial exopeptidase dimerisation domain"/>
    <property type="match status" value="1"/>
</dbReference>
<dbReference type="InterPro" id="IPR011650">
    <property type="entry name" value="Peptidase_M20_dimer"/>
</dbReference>
<dbReference type="EMBL" id="FORT01000005">
    <property type="protein sequence ID" value="SFJ75691.1"/>
    <property type="molecule type" value="Genomic_DNA"/>
</dbReference>
<dbReference type="InterPro" id="IPR002933">
    <property type="entry name" value="Peptidase_M20"/>
</dbReference>
<dbReference type="STRING" id="1884381.SAMN05518846_105152"/>
<keyword evidence="2" id="KW-0479">Metal-binding</keyword>
<sequence>MNPSSVSSLLESVRQEVIIWRRYLHRNPELSFQEEKTANFVYEQLQSFGNLELTRPTKTSVMARLIGARPGKVIGLRADMDALAITEENDFEFASSVPGVMHACGHDGHTAMLLGAAKVLSQLRAHLAGEVRFLFQHAEEMHPGGAREMVQANVTEGVDLMLGIHLMSHLSVGKIGLTYGAVTANSDRFDITIQGKGGHASTPNSSVDPVAIGAQVIANLQQIVSRNADPLENLVISVTNFHGGTGAYNVIPDRATLSGSVRSFAPEVRELAVNGMERIIKGITLAHEATYSFDYRYGYGSVINDEEVTRSVEELIVEEWGEDVLLQHPPMMGGEDFSAFSDVVPSCFILVGAGNEEKGIVYPHHHPRFTIDEDALQDGVRLFVRYICKTLAGTPGS</sequence>
<protein>
    <submittedName>
        <fullName evidence="4">Amidohydrolase</fullName>
    </submittedName>
</protein>
<dbReference type="InterPro" id="IPR036264">
    <property type="entry name" value="Bact_exopeptidase_dim_dom"/>
</dbReference>
<keyword evidence="2" id="KW-0464">Manganese</keyword>
<evidence type="ECO:0000259" key="3">
    <source>
        <dbReference type="Pfam" id="PF07687"/>
    </source>
</evidence>
<dbReference type="PIRSF" id="PIRSF005962">
    <property type="entry name" value="Pept_M20D_amidohydro"/>
    <property type="match status" value="1"/>
</dbReference>
<keyword evidence="1 4" id="KW-0378">Hydrolase</keyword>
<name>A0A1I3U1P2_9BACL</name>
<dbReference type="GO" id="GO:0046872">
    <property type="term" value="F:metal ion binding"/>
    <property type="evidence" value="ECO:0007669"/>
    <property type="project" value="UniProtKB-KW"/>
</dbReference>
<dbReference type="FunFam" id="3.30.70.360:FF:000001">
    <property type="entry name" value="N-acetyldiaminopimelate deacetylase"/>
    <property type="match status" value="1"/>
</dbReference>
<dbReference type="Gene3D" id="3.40.630.10">
    <property type="entry name" value="Zn peptidases"/>
    <property type="match status" value="1"/>
</dbReference>
<dbReference type="NCBIfam" id="TIGR01891">
    <property type="entry name" value="amidohydrolases"/>
    <property type="match status" value="1"/>
</dbReference>
<dbReference type="PANTHER" id="PTHR11014">
    <property type="entry name" value="PEPTIDASE M20 FAMILY MEMBER"/>
    <property type="match status" value="1"/>
</dbReference>
<evidence type="ECO:0000256" key="2">
    <source>
        <dbReference type="PIRSR" id="PIRSR005962-1"/>
    </source>
</evidence>
<evidence type="ECO:0000313" key="4">
    <source>
        <dbReference type="EMBL" id="SFJ75691.1"/>
    </source>
</evidence>
<accession>A0A1I3U1P2</accession>
<dbReference type="Pfam" id="PF07687">
    <property type="entry name" value="M20_dimer"/>
    <property type="match status" value="1"/>
</dbReference>
<dbReference type="InterPro" id="IPR017439">
    <property type="entry name" value="Amidohydrolase"/>
</dbReference>